<dbReference type="PANTHER" id="PTHR11905:SF159">
    <property type="entry name" value="ADAM METALLOPROTEASE"/>
    <property type="match status" value="1"/>
</dbReference>
<evidence type="ECO:0000259" key="2">
    <source>
        <dbReference type="Pfam" id="PF01562"/>
    </source>
</evidence>
<dbReference type="PANTHER" id="PTHR11905">
    <property type="entry name" value="ADAM A DISINTEGRIN AND METALLOPROTEASE DOMAIN"/>
    <property type="match status" value="1"/>
</dbReference>
<accession>A0A7D9IHY3</accession>
<dbReference type="OrthoDB" id="9950504at2759"/>
<reference evidence="3" key="1">
    <citation type="submission" date="2020-04" db="EMBL/GenBank/DDBJ databases">
        <authorList>
            <person name="Alioto T."/>
            <person name="Alioto T."/>
            <person name="Gomez Garrido J."/>
        </authorList>
    </citation>
    <scope>NUCLEOTIDE SEQUENCE</scope>
    <source>
        <strain evidence="3">A484AB</strain>
    </source>
</reference>
<dbReference type="EMBL" id="CACRXK020006957">
    <property type="protein sequence ID" value="CAB4010915.1"/>
    <property type="molecule type" value="Genomic_DNA"/>
</dbReference>
<organism evidence="3 4">
    <name type="scientific">Paramuricea clavata</name>
    <name type="common">Red gorgonian</name>
    <name type="synonym">Violescent sea-whip</name>
    <dbReference type="NCBI Taxonomy" id="317549"/>
    <lineage>
        <taxon>Eukaryota</taxon>
        <taxon>Metazoa</taxon>
        <taxon>Cnidaria</taxon>
        <taxon>Anthozoa</taxon>
        <taxon>Octocorallia</taxon>
        <taxon>Malacalcyonacea</taxon>
        <taxon>Plexauridae</taxon>
        <taxon>Paramuricea</taxon>
    </lineage>
</organism>
<evidence type="ECO:0000313" key="3">
    <source>
        <dbReference type="EMBL" id="CAB4010915.1"/>
    </source>
</evidence>
<protein>
    <recommendedName>
        <fullName evidence="2">Peptidase M12B propeptide domain-containing protein</fullName>
    </recommendedName>
</protein>
<sequence length="278" mass="32170">MLVFLILFLLSNSFQLDDVQTKQIPDILYDELNIKDKELLNKLKKYEIVHPEDTTPTANEFPDFYSQGETVERSISFLHNGKKLVLDLVPNRNLVSPRYKERYYLPDGNTALRERTHDCFFHGHVRSEEQSNLALTTCEGFHGYIRRHDETFFIQPLFDQDRKRVAHVVYSPSDITGEKFQCPHDGIQTNESGYDFLNRFPLDEHHRSRRDVLTEIKYVELILVNDNSQFQRYRGDIGQTKLRAISIANVVDSDHASATECPINHMAEAAYALAPPGP</sequence>
<proteinExistence type="predicted"/>
<gene>
    <name evidence="3" type="ORF">PACLA_8A086485</name>
</gene>
<comment type="caution">
    <text evidence="3">The sequence shown here is derived from an EMBL/GenBank/DDBJ whole genome shotgun (WGS) entry which is preliminary data.</text>
</comment>
<dbReference type="InterPro" id="IPR002870">
    <property type="entry name" value="Peptidase_M12B_N"/>
</dbReference>
<dbReference type="AlphaFoldDB" id="A0A7D9IHY3"/>
<keyword evidence="4" id="KW-1185">Reference proteome</keyword>
<dbReference type="Pfam" id="PF01562">
    <property type="entry name" value="Pep_M12B_propep"/>
    <property type="match status" value="1"/>
</dbReference>
<evidence type="ECO:0000256" key="1">
    <source>
        <dbReference type="ARBA" id="ARBA00023157"/>
    </source>
</evidence>
<evidence type="ECO:0000313" key="4">
    <source>
        <dbReference type="Proteomes" id="UP001152795"/>
    </source>
</evidence>
<dbReference type="Proteomes" id="UP001152795">
    <property type="component" value="Unassembled WGS sequence"/>
</dbReference>
<feature type="domain" description="Peptidase M12B propeptide" evidence="2">
    <location>
        <begin position="77"/>
        <end position="126"/>
    </location>
</feature>
<keyword evidence="1" id="KW-1015">Disulfide bond</keyword>
<name>A0A7D9IHY3_PARCT</name>